<evidence type="ECO:0000313" key="1">
    <source>
        <dbReference type="EMBL" id="KAF9650015.1"/>
    </source>
</evidence>
<dbReference type="EMBL" id="MU117990">
    <property type="protein sequence ID" value="KAF9650015.1"/>
    <property type="molecule type" value="Genomic_DNA"/>
</dbReference>
<comment type="caution">
    <text evidence="1">The sequence shown here is derived from an EMBL/GenBank/DDBJ whole genome shotgun (WGS) entry which is preliminary data.</text>
</comment>
<accession>A0ACB6ZJM0</accession>
<proteinExistence type="predicted"/>
<organism evidence="1 2">
    <name type="scientific">Thelephora ganbajun</name>
    <name type="common">Ganba fungus</name>
    <dbReference type="NCBI Taxonomy" id="370292"/>
    <lineage>
        <taxon>Eukaryota</taxon>
        <taxon>Fungi</taxon>
        <taxon>Dikarya</taxon>
        <taxon>Basidiomycota</taxon>
        <taxon>Agaricomycotina</taxon>
        <taxon>Agaricomycetes</taxon>
        <taxon>Thelephorales</taxon>
        <taxon>Thelephoraceae</taxon>
        <taxon>Thelephora</taxon>
    </lineage>
</organism>
<name>A0ACB6ZJM0_THEGA</name>
<sequence length="295" mass="32206">MLMSGAWKTWMSLLSYAYTNEMTFAPLQTSTCDSGPVVDAEVQQPQRCSPRSMYSLATAVGFPTCALLAALTVEKLGIKNIEEKALSNIRSKLSTSNITRELFTSFAASHKAVMDMEIQFFHENFTEEDPKLLMDHIRRMGSGEVPLFSTTLSLVYDKLVENAFTQPISSSSALEKSTSGQSVTEPAPPLQVTNSISSIGPSSTPDATSPSSLQVPIPTPGPVPSGSTDRVAWLECMQCGELSRLKDLYDGLRCPLCPERSTKKGRPFMQCQLCSIARGTHRGDCIRRGCRATFV</sequence>
<reference evidence="1" key="2">
    <citation type="journal article" date="2020" name="Nat. Commun.">
        <title>Large-scale genome sequencing of mycorrhizal fungi provides insights into the early evolution of symbiotic traits.</title>
        <authorList>
            <person name="Miyauchi S."/>
            <person name="Kiss E."/>
            <person name="Kuo A."/>
            <person name="Drula E."/>
            <person name="Kohler A."/>
            <person name="Sanchez-Garcia M."/>
            <person name="Morin E."/>
            <person name="Andreopoulos B."/>
            <person name="Barry K.W."/>
            <person name="Bonito G."/>
            <person name="Buee M."/>
            <person name="Carver A."/>
            <person name="Chen C."/>
            <person name="Cichocki N."/>
            <person name="Clum A."/>
            <person name="Culley D."/>
            <person name="Crous P.W."/>
            <person name="Fauchery L."/>
            <person name="Girlanda M."/>
            <person name="Hayes R.D."/>
            <person name="Keri Z."/>
            <person name="LaButti K."/>
            <person name="Lipzen A."/>
            <person name="Lombard V."/>
            <person name="Magnuson J."/>
            <person name="Maillard F."/>
            <person name="Murat C."/>
            <person name="Nolan M."/>
            <person name="Ohm R.A."/>
            <person name="Pangilinan J."/>
            <person name="Pereira M.F."/>
            <person name="Perotto S."/>
            <person name="Peter M."/>
            <person name="Pfister S."/>
            <person name="Riley R."/>
            <person name="Sitrit Y."/>
            <person name="Stielow J.B."/>
            <person name="Szollosi G."/>
            <person name="Zifcakova L."/>
            <person name="Stursova M."/>
            <person name="Spatafora J.W."/>
            <person name="Tedersoo L."/>
            <person name="Vaario L.M."/>
            <person name="Yamada A."/>
            <person name="Yan M."/>
            <person name="Wang P."/>
            <person name="Xu J."/>
            <person name="Bruns T."/>
            <person name="Baldrian P."/>
            <person name="Vilgalys R."/>
            <person name="Dunand C."/>
            <person name="Henrissat B."/>
            <person name="Grigoriev I.V."/>
            <person name="Hibbett D."/>
            <person name="Nagy L.G."/>
            <person name="Martin F.M."/>
        </authorList>
    </citation>
    <scope>NUCLEOTIDE SEQUENCE</scope>
    <source>
        <strain evidence="1">P2</strain>
    </source>
</reference>
<keyword evidence="2" id="KW-1185">Reference proteome</keyword>
<evidence type="ECO:0000313" key="2">
    <source>
        <dbReference type="Proteomes" id="UP000886501"/>
    </source>
</evidence>
<reference evidence="1" key="1">
    <citation type="submission" date="2019-10" db="EMBL/GenBank/DDBJ databases">
        <authorList>
            <consortium name="DOE Joint Genome Institute"/>
            <person name="Kuo A."/>
            <person name="Miyauchi S."/>
            <person name="Kiss E."/>
            <person name="Drula E."/>
            <person name="Kohler A."/>
            <person name="Sanchez-Garcia M."/>
            <person name="Andreopoulos B."/>
            <person name="Barry K.W."/>
            <person name="Bonito G."/>
            <person name="Buee M."/>
            <person name="Carver A."/>
            <person name="Chen C."/>
            <person name="Cichocki N."/>
            <person name="Clum A."/>
            <person name="Culley D."/>
            <person name="Crous P.W."/>
            <person name="Fauchery L."/>
            <person name="Girlanda M."/>
            <person name="Hayes R."/>
            <person name="Keri Z."/>
            <person name="Labutti K."/>
            <person name="Lipzen A."/>
            <person name="Lombard V."/>
            <person name="Magnuson J."/>
            <person name="Maillard F."/>
            <person name="Morin E."/>
            <person name="Murat C."/>
            <person name="Nolan M."/>
            <person name="Ohm R."/>
            <person name="Pangilinan J."/>
            <person name="Pereira M."/>
            <person name="Perotto S."/>
            <person name="Peter M."/>
            <person name="Riley R."/>
            <person name="Sitrit Y."/>
            <person name="Stielow B."/>
            <person name="Szollosi G."/>
            <person name="Zifcakova L."/>
            <person name="Stursova M."/>
            <person name="Spatafora J.W."/>
            <person name="Tedersoo L."/>
            <person name="Vaario L.-M."/>
            <person name="Yamada A."/>
            <person name="Yan M."/>
            <person name="Wang P."/>
            <person name="Xu J."/>
            <person name="Bruns T."/>
            <person name="Baldrian P."/>
            <person name="Vilgalys R."/>
            <person name="Henrissat B."/>
            <person name="Grigoriev I.V."/>
            <person name="Hibbett D."/>
            <person name="Nagy L.G."/>
            <person name="Martin F.M."/>
        </authorList>
    </citation>
    <scope>NUCLEOTIDE SEQUENCE</scope>
    <source>
        <strain evidence="1">P2</strain>
    </source>
</reference>
<gene>
    <name evidence="1" type="ORF">BDM02DRAFT_1689789</name>
</gene>
<protein>
    <submittedName>
        <fullName evidence="1">Uncharacterized protein</fullName>
    </submittedName>
</protein>
<dbReference type="Proteomes" id="UP000886501">
    <property type="component" value="Unassembled WGS sequence"/>
</dbReference>